<dbReference type="Proteomes" id="UP001589890">
    <property type="component" value="Unassembled WGS sequence"/>
</dbReference>
<sequence length="68" mass="7465">MSVVIAICAAGLINLLALWVRERHRQRRILSIVPRLPPGSVFVDDNVAGVRAQIGPGQPPIEREPTDE</sequence>
<dbReference type="RefSeq" id="WP_380044099.1">
    <property type="nucleotide sequence ID" value="NZ_JBHLTC010000005.1"/>
</dbReference>
<gene>
    <name evidence="1" type="ORF">ACFFGN_04955</name>
</gene>
<evidence type="ECO:0000313" key="2">
    <source>
        <dbReference type="Proteomes" id="UP001589890"/>
    </source>
</evidence>
<keyword evidence="2" id="KW-1185">Reference proteome</keyword>
<proteinExistence type="predicted"/>
<protein>
    <submittedName>
        <fullName evidence="1">Uncharacterized protein</fullName>
    </submittedName>
</protein>
<name>A0ABV6QFI5_9ACTN</name>
<evidence type="ECO:0000313" key="1">
    <source>
        <dbReference type="EMBL" id="MFC0623399.1"/>
    </source>
</evidence>
<comment type="caution">
    <text evidence="1">The sequence shown here is derived from an EMBL/GenBank/DDBJ whole genome shotgun (WGS) entry which is preliminary data.</text>
</comment>
<accession>A0ABV6QFI5</accession>
<dbReference type="EMBL" id="JBHLTC010000005">
    <property type="protein sequence ID" value="MFC0623399.1"/>
    <property type="molecule type" value="Genomic_DNA"/>
</dbReference>
<reference evidence="1 2" key="1">
    <citation type="submission" date="2024-09" db="EMBL/GenBank/DDBJ databases">
        <authorList>
            <person name="Sun Q."/>
            <person name="Mori K."/>
        </authorList>
    </citation>
    <scope>NUCLEOTIDE SEQUENCE [LARGE SCALE GENOMIC DNA]</scope>
    <source>
        <strain evidence="1 2">CGMCC 1.15906</strain>
    </source>
</reference>
<organism evidence="1 2">
    <name type="scientific">Kribbella deserti</name>
    <dbReference type="NCBI Taxonomy" id="1926257"/>
    <lineage>
        <taxon>Bacteria</taxon>
        <taxon>Bacillati</taxon>
        <taxon>Actinomycetota</taxon>
        <taxon>Actinomycetes</taxon>
        <taxon>Propionibacteriales</taxon>
        <taxon>Kribbellaceae</taxon>
        <taxon>Kribbella</taxon>
    </lineage>
</organism>